<name>A0A8J4XXY1_CHIOP</name>
<keyword evidence="3" id="KW-0862">Zinc</keyword>
<keyword evidence="1" id="KW-0479">Metal-binding</keyword>
<evidence type="ECO:0000256" key="1">
    <source>
        <dbReference type="ARBA" id="ARBA00022723"/>
    </source>
</evidence>
<proteinExistence type="predicted"/>
<evidence type="ECO:0000256" key="3">
    <source>
        <dbReference type="ARBA" id="ARBA00022833"/>
    </source>
</evidence>
<dbReference type="InterPro" id="IPR019787">
    <property type="entry name" value="Znf_PHD-finger"/>
</dbReference>
<keyword evidence="6" id="KW-1185">Reference proteome</keyword>
<evidence type="ECO:0000259" key="4">
    <source>
        <dbReference type="Pfam" id="PF00628"/>
    </source>
</evidence>
<dbReference type="OrthoDB" id="330499at2759"/>
<dbReference type="SUPFAM" id="SSF57903">
    <property type="entry name" value="FYVE/PHD zinc finger"/>
    <property type="match status" value="1"/>
</dbReference>
<dbReference type="Gene3D" id="3.30.40.10">
    <property type="entry name" value="Zinc/RING finger domain, C3HC4 (zinc finger)"/>
    <property type="match status" value="1"/>
</dbReference>
<organism evidence="5 6">
    <name type="scientific">Chionoecetes opilio</name>
    <name type="common">Atlantic snow crab</name>
    <name type="synonym">Cancer opilio</name>
    <dbReference type="NCBI Taxonomy" id="41210"/>
    <lineage>
        <taxon>Eukaryota</taxon>
        <taxon>Metazoa</taxon>
        <taxon>Ecdysozoa</taxon>
        <taxon>Arthropoda</taxon>
        <taxon>Crustacea</taxon>
        <taxon>Multicrustacea</taxon>
        <taxon>Malacostraca</taxon>
        <taxon>Eumalacostraca</taxon>
        <taxon>Eucarida</taxon>
        <taxon>Decapoda</taxon>
        <taxon>Pleocyemata</taxon>
        <taxon>Brachyura</taxon>
        <taxon>Eubrachyura</taxon>
        <taxon>Majoidea</taxon>
        <taxon>Majidae</taxon>
        <taxon>Chionoecetes</taxon>
    </lineage>
</organism>
<evidence type="ECO:0000256" key="2">
    <source>
        <dbReference type="ARBA" id="ARBA00022771"/>
    </source>
</evidence>
<accession>A0A8J4XXY1</accession>
<dbReference type="InterPro" id="IPR011011">
    <property type="entry name" value="Znf_FYVE_PHD"/>
</dbReference>
<evidence type="ECO:0000313" key="6">
    <source>
        <dbReference type="Proteomes" id="UP000770661"/>
    </source>
</evidence>
<feature type="domain" description="PHD-type" evidence="4">
    <location>
        <begin position="101"/>
        <end position="142"/>
    </location>
</feature>
<keyword evidence="2" id="KW-0863">Zinc-finger</keyword>
<gene>
    <name evidence="5" type="primary">DIDO1_0</name>
    <name evidence="5" type="ORF">GWK47_020848</name>
</gene>
<dbReference type="EMBL" id="JACEEZ010023409">
    <property type="protein sequence ID" value="KAG0711320.1"/>
    <property type="molecule type" value="Genomic_DNA"/>
</dbReference>
<dbReference type="Pfam" id="PF00628">
    <property type="entry name" value="PHD"/>
    <property type="match status" value="1"/>
</dbReference>
<protein>
    <submittedName>
        <fullName evidence="5">Death-inducer obliterator 1</fullName>
    </submittedName>
</protein>
<dbReference type="AlphaFoldDB" id="A0A8J4XXY1"/>
<comment type="caution">
    <text evidence="5">The sequence shown here is derived from an EMBL/GenBank/DDBJ whole genome shotgun (WGS) entry which is preliminary data.</text>
</comment>
<dbReference type="InterPro" id="IPR013083">
    <property type="entry name" value="Znf_RING/FYVE/PHD"/>
</dbReference>
<dbReference type="Proteomes" id="UP000770661">
    <property type="component" value="Unassembled WGS sequence"/>
</dbReference>
<reference evidence="5" key="1">
    <citation type="submission" date="2020-07" db="EMBL/GenBank/DDBJ databases">
        <title>The High-quality genome of the commercially important snow crab, Chionoecetes opilio.</title>
        <authorList>
            <person name="Jeong J.-H."/>
            <person name="Ryu S."/>
        </authorList>
    </citation>
    <scope>NUCLEOTIDE SEQUENCE</scope>
    <source>
        <strain evidence="5">MADBK_172401_WGS</strain>
        <tissue evidence="5">Digestive gland</tissue>
    </source>
</reference>
<evidence type="ECO:0000313" key="5">
    <source>
        <dbReference type="EMBL" id="KAG0711320.1"/>
    </source>
</evidence>
<sequence length="201" mass="23029">MIVEHPSATPRSLILFFAHDAIIFAESLEVLVMALEALHEEAKPLGLEVSWLKTKVQVQDLATKPEEGPTQPRLKVYPKVQSGSQTRSFQYEWYKRQPHVEGDCMIACDACQTWYHRDCEGISSHRWRNLQDYDTTYTCNSCRWQHAQLSYYLHLDTRHSRITCTASVSPLTPTAPGAGTSLDTIEHFLLPPARWQDAQRT</sequence>
<dbReference type="GO" id="GO:0008270">
    <property type="term" value="F:zinc ion binding"/>
    <property type="evidence" value="ECO:0007669"/>
    <property type="project" value="UniProtKB-KW"/>
</dbReference>